<reference evidence="21" key="1">
    <citation type="submission" date="2015-03" db="EMBL/GenBank/DDBJ databases">
        <authorList>
            <person name="Nijsse Bart"/>
        </authorList>
    </citation>
    <scope>NUCLEOTIDE SEQUENCE [LARGE SCALE GENOMIC DNA]</scope>
</reference>
<dbReference type="GO" id="GO:0005886">
    <property type="term" value="C:plasma membrane"/>
    <property type="evidence" value="ECO:0007669"/>
    <property type="project" value="UniProtKB-SubCell"/>
</dbReference>
<keyword evidence="11" id="KW-0443">Lipid metabolism</keyword>
<evidence type="ECO:0000313" key="20">
    <source>
        <dbReference type="EMBL" id="CQR73922.1"/>
    </source>
</evidence>
<evidence type="ECO:0000256" key="16">
    <source>
        <dbReference type="PIRSR" id="PIRSR600829-2"/>
    </source>
</evidence>
<feature type="binding site" evidence="16">
    <location>
        <position position="62"/>
    </location>
    <ligand>
        <name>substrate</name>
    </ligand>
</feature>
<dbReference type="EMBL" id="CTRP01000014">
    <property type="protein sequence ID" value="CQR73922.1"/>
    <property type="molecule type" value="Genomic_DNA"/>
</dbReference>
<comment type="subcellular location">
    <subcellularLocation>
        <location evidence="1">Cell membrane</location>
        <topology evidence="1">Multi-pass membrane protein</topology>
    </subcellularLocation>
</comment>
<dbReference type="CDD" id="cd14265">
    <property type="entry name" value="UDPK_IM_like"/>
    <property type="match status" value="1"/>
</dbReference>
<gene>
    <name evidence="20" type="ORF">SpAn4DRAFT_0384</name>
</gene>
<dbReference type="PANTHER" id="PTHR34299:SF1">
    <property type="entry name" value="DIACYLGLYCEROL KINASE"/>
    <property type="match status" value="1"/>
</dbReference>
<evidence type="ECO:0000256" key="2">
    <source>
        <dbReference type="ARBA" id="ARBA00005967"/>
    </source>
</evidence>
<keyword evidence="14" id="KW-1208">Phospholipid metabolism</keyword>
<dbReference type="GO" id="GO:0005524">
    <property type="term" value="F:ATP binding"/>
    <property type="evidence" value="ECO:0007669"/>
    <property type="project" value="UniProtKB-KW"/>
</dbReference>
<dbReference type="PANTHER" id="PTHR34299">
    <property type="entry name" value="DIACYLGLYCEROL KINASE"/>
    <property type="match status" value="1"/>
</dbReference>
<dbReference type="Gene3D" id="1.10.287.3610">
    <property type="match status" value="1"/>
</dbReference>
<evidence type="ECO:0000256" key="10">
    <source>
        <dbReference type="ARBA" id="ARBA00022989"/>
    </source>
</evidence>
<evidence type="ECO:0000256" key="3">
    <source>
        <dbReference type="ARBA" id="ARBA00022475"/>
    </source>
</evidence>
<keyword evidence="8 20" id="KW-0418">Kinase</keyword>
<evidence type="ECO:0000256" key="18">
    <source>
        <dbReference type="PIRSR" id="PIRSR600829-4"/>
    </source>
</evidence>
<feature type="transmembrane region" description="Helical" evidence="19">
    <location>
        <begin position="89"/>
        <end position="109"/>
    </location>
</feature>
<evidence type="ECO:0000256" key="1">
    <source>
        <dbReference type="ARBA" id="ARBA00004651"/>
    </source>
</evidence>
<evidence type="ECO:0000313" key="21">
    <source>
        <dbReference type="Proteomes" id="UP000049855"/>
    </source>
</evidence>
<dbReference type="Proteomes" id="UP000049855">
    <property type="component" value="Unassembled WGS sequence"/>
</dbReference>
<evidence type="ECO:0000256" key="5">
    <source>
        <dbReference type="ARBA" id="ARBA00022679"/>
    </source>
</evidence>
<keyword evidence="7 17" id="KW-0547">Nucleotide-binding</keyword>
<dbReference type="InterPro" id="IPR033717">
    <property type="entry name" value="UDPK"/>
</dbReference>
<comment type="similarity">
    <text evidence="2">Belongs to the bacterial diacylglycerol kinase family.</text>
</comment>
<accession>A0A0U1L2M0</accession>
<keyword evidence="10 19" id="KW-1133">Transmembrane helix</keyword>
<dbReference type="Pfam" id="PF01219">
    <property type="entry name" value="DAGK_prokar"/>
    <property type="match status" value="1"/>
</dbReference>
<feature type="binding site" evidence="17">
    <location>
        <position position="69"/>
    </location>
    <ligand>
        <name>ATP</name>
        <dbReference type="ChEBI" id="CHEBI:30616"/>
    </ligand>
</feature>
<keyword evidence="5 20" id="KW-0808">Transferase</keyword>
<evidence type="ECO:0000256" key="12">
    <source>
        <dbReference type="ARBA" id="ARBA00023136"/>
    </source>
</evidence>
<keyword evidence="3" id="KW-1003">Cell membrane</keyword>
<keyword evidence="18" id="KW-0479">Metal-binding</keyword>
<dbReference type="GO" id="GO:0004143">
    <property type="term" value="F:ATP-dependent diacylglycerol kinase activity"/>
    <property type="evidence" value="ECO:0007669"/>
    <property type="project" value="UniProtKB-EC"/>
</dbReference>
<feature type="active site" description="Proton acceptor" evidence="15">
    <location>
        <position position="62"/>
    </location>
</feature>
<organism evidence="20 21">
    <name type="scientific">Sporomusa ovata</name>
    <dbReference type="NCBI Taxonomy" id="2378"/>
    <lineage>
        <taxon>Bacteria</taxon>
        <taxon>Bacillati</taxon>
        <taxon>Bacillota</taxon>
        <taxon>Negativicutes</taxon>
        <taxon>Selenomonadales</taxon>
        <taxon>Sporomusaceae</taxon>
        <taxon>Sporomusa</taxon>
    </lineage>
</organism>
<comment type="cofactor">
    <cofactor evidence="18">
        <name>Mg(2+)</name>
        <dbReference type="ChEBI" id="CHEBI:18420"/>
    </cofactor>
    <text evidence="18">Mn(2+), Zn(2+), Cd(2+) and Co(2+) support activity to lesser extents.</text>
</comment>
<evidence type="ECO:0000256" key="14">
    <source>
        <dbReference type="ARBA" id="ARBA00023264"/>
    </source>
</evidence>
<evidence type="ECO:0000256" key="11">
    <source>
        <dbReference type="ARBA" id="ARBA00023098"/>
    </source>
</evidence>
<protein>
    <submittedName>
        <fullName evidence="20">Diacylglycerol kinase</fullName>
        <ecNumber evidence="20">2.7.1.107</ecNumber>
    </submittedName>
</protein>
<name>A0A0U1L2M0_9FIRM</name>
<evidence type="ECO:0000256" key="4">
    <source>
        <dbReference type="ARBA" id="ARBA00022516"/>
    </source>
</evidence>
<feature type="transmembrane region" description="Helical" evidence="19">
    <location>
        <begin position="50"/>
        <end position="68"/>
    </location>
</feature>
<evidence type="ECO:0000256" key="13">
    <source>
        <dbReference type="ARBA" id="ARBA00023209"/>
    </source>
</evidence>
<dbReference type="InterPro" id="IPR000829">
    <property type="entry name" value="DAGK"/>
</dbReference>
<keyword evidence="4" id="KW-0444">Lipid biosynthesis</keyword>
<evidence type="ECO:0000256" key="15">
    <source>
        <dbReference type="PIRSR" id="PIRSR600829-1"/>
    </source>
</evidence>
<keyword evidence="12 19" id="KW-0472">Membrane</keyword>
<feature type="binding site" evidence="17">
    <location>
        <begin position="87"/>
        <end position="88"/>
    </location>
    <ligand>
        <name>ATP</name>
        <dbReference type="ChEBI" id="CHEBI:30616"/>
    </ligand>
</feature>
<evidence type="ECO:0000256" key="8">
    <source>
        <dbReference type="ARBA" id="ARBA00022777"/>
    </source>
</evidence>
<dbReference type="EC" id="2.7.1.107" evidence="20"/>
<dbReference type="GO" id="GO:0046872">
    <property type="term" value="F:metal ion binding"/>
    <property type="evidence" value="ECO:0007669"/>
    <property type="project" value="UniProtKB-KW"/>
</dbReference>
<keyword evidence="9 17" id="KW-0067">ATP-binding</keyword>
<dbReference type="RefSeq" id="WP_021169927.1">
    <property type="nucleotide sequence ID" value="NZ_CTRP01000014.1"/>
</dbReference>
<feature type="binding site" evidence="18">
    <location>
        <position position="69"/>
    </location>
    <ligand>
        <name>a divalent metal cation</name>
        <dbReference type="ChEBI" id="CHEBI:60240"/>
    </ligand>
</feature>
<proteinExistence type="inferred from homology"/>
<dbReference type="GO" id="GO:0008654">
    <property type="term" value="P:phospholipid biosynthetic process"/>
    <property type="evidence" value="ECO:0007669"/>
    <property type="project" value="UniProtKB-KW"/>
</dbReference>
<evidence type="ECO:0000256" key="7">
    <source>
        <dbReference type="ARBA" id="ARBA00022741"/>
    </source>
</evidence>
<feature type="binding site" evidence="17">
    <location>
        <begin position="78"/>
        <end position="80"/>
    </location>
    <ligand>
        <name>ATP</name>
        <dbReference type="ChEBI" id="CHEBI:30616"/>
    </ligand>
</feature>
<keyword evidence="13" id="KW-0594">Phospholipid biosynthesis</keyword>
<keyword evidence="18" id="KW-0460">Magnesium</keyword>
<feature type="binding site" evidence="17">
    <location>
        <position position="9"/>
    </location>
    <ligand>
        <name>ATP</name>
        <dbReference type="ChEBI" id="CHEBI:30616"/>
    </ligand>
</feature>
<dbReference type="AlphaFoldDB" id="A0A0U1L2M0"/>
<keyword evidence="21" id="KW-1185">Reference proteome</keyword>
<dbReference type="InterPro" id="IPR036945">
    <property type="entry name" value="DAGK_sf"/>
</dbReference>
<evidence type="ECO:0000256" key="19">
    <source>
        <dbReference type="SAM" id="Phobius"/>
    </source>
</evidence>
<evidence type="ECO:0000256" key="9">
    <source>
        <dbReference type="ARBA" id="ARBA00022840"/>
    </source>
</evidence>
<evidence type="ECO:0000256" key="17">
    <source>
        <dbReference type="PIRSR" id="PIRSR600829-3"/>
    </source>
</evidence>
<evidence type="ECO:0000256" key="6">
    <source>
        <dbReference type="ARBA" id="ARBA00022692"/>
    </source>
</evidence>
<keyword evidence="6 19" id="KW-0812">Transmembrane</keyword>
<sequence>MQIIMAFRYAIAGIIYCMRSQRHMKVHLLAALGALGLAWRFELSGIEWGILLLTIAGVITAEIFNTALEALVDKVSPEFHPLAKIAKDAAAGAVLIQAVAALGVGYVLFWDKILKIGG</sequence>